<protein>
    <submittedName>
        <fullName evidence="1">Uncharacterized protein</fullName>
    </submittedName>
</protein>
<organism evidence="1 2">
    <name type="scientific">Methanoculleus caldifontis</name>
    <dbReference type="NCBI Taxonomy" id="2651577"/>
    <lineage>
        <taxon>Archaea</taxon>
        <taxon>Methanobacteriati</taxon>
        <taxon>Methanobacteriota</taxon>
        <taxon>Stenosarchaea group</taxon>
        <taxon>Methanomicrobia</taxon>
        <taxon>Methanomicrobiales</taxon>
        <taxon>Methanomicrobiaceae</taxon>
        <taxon>Methanoculleus</taxon>
    </lineage>
</organism>
<proteinExistence type="predicted"/>
<dbReference type="EMBL" id="WBKO01000001">
    <property type="protein sequence ID" value="MDV2480718.1"/>
    <property type="molecule type" value="Genomic_DNA"/>
</dbReference>
<accession>A0ABU3WY46</accession>
<dbReference type="RefSeq" id="WP_317063687.1">
    <property type="nucleotide sequence ID" value="NZ_WBKO01000001.1"/>
</dbReference>
<reference evidence="1 2" key="1">
    <citation type="submission" date="2019-10" db="EMBL/GenBank/DDBJ databases">
        <title>Isolation and characterization of Methanoculleus sp. Wushi-C6 from a hot spring well.</title>
        <authorList>
            <person name="Chen S.-C."/>
            <person name="Lan Z.-H."/>
            <person name="You Y.-T."/>
            <person name="Lai M.-C."/>
        </authorList>
    </citation>
    <scope>NUCLEOTIDE SEQUENCE [LARGE SCALE GENOMIC DNA]</scope>
    <source>
        <strain evidence="1 2">Wushi-C6</strain>
    </source>
</reference>
<dbReference type="Proteomes" id="UP001281203">
    <property type="component" value="Unassembled WGS sequence"/>
</dbReference>
<name>A0ABU3WY46_9EURY</name>
<evidence type="ECO:0000313" key="2">
    <source>
        <dbReference type="Proteomes" id="UP001281203"/>
    </source>
</evidence>
<sequence>MESTIRLNLTRILEATGELQHFLDLGAARLRAAGPLSEADSEALIFSMADDLESHLRAMRARQGSATIRDLGTWTRAWIDERQAVPVEGSPPGVGRG</sequence>
<gene>
    <name evidence="1" type="ORF">F8E02_01590</name>
</gene>
<comment type="caution">
    <text evidence="1">The sequence shown here is derived from an EMBL/GenBank/DDBJ whole genome shotgun (WGS) entry which is preliminary data.</text>
</comment>
<keyword evidence="2" id="KW-1185">Reference proteome</keyword>
<evidence type="ECO:0000313" key="1">
    <source>
        <dbReference type="EMBL" id="MDV2480718.1"/>
    </source>
</evidence>